<name>A0A3B0U3A8_9ZZZZ</name>
<accession>A0A3B0U3A8</accession>
<dbReference type="GO" id="GO:0046872">
    <property type="term" value="F:metal ion binding"/>
    <property type="evidence" value="ECO:0007669"/>
    <property type="project" value="UniProtKB-KW"/>
</dbReference>
<organism evidence="14">
    <name type="scientific">hydrothermal vent metagenome</name>
    <dbReference type="NCBI Taxonomy" id="652676"/>
    <lineage>
        <taxon>unclassified sequences</taxon>
        <taxon>metagenomes</taxon>
        <taxon>ecological metagenomes</taxon>
    </lineage>
</organism>
<evidence type="ECO:0000313" key="14">
    <source>
        <dbReference type="EMBL" id="VAW13906.1"/>
    </source>
</evidence>
<proteinExistence type="inferred from homology"/>
<keyword evidence="4" id="KW-1003">Cell membrane</keyword>
<feature type="domain" description="Cytochrome c-552/DMSO reductase-like haem-binding" evidence="13">
    <location>
        <begin position="292"/>
        <end position="589"/>
    </location>
</feature>
<dbReference type="InterPro" id="IPR036280">
    <property type="entry name" value="Multihaem_cyt_sf"/>
</dbReference>
<evidence type="ECO:0000256" key="12">
    <source>
        <dbReference type="SAM" id="Phobius"/>
    </source>
</evidence>
<keyword evidence="6 12" id="KW-0812">Transmembrane</keyword>
<evidence type="ECO:0000256" key="1">
    <source>
        <dbReference type="ARBA" id="ARBA00004236"/>
    </source>
</evidence>
<dbReference type="Gene3D" id="2.60.40.1190">
    <property type="match status" value="1"/>
</dbReference>
<dbReference type="GO" id="GO:0009055">
    <property type="term" value="F:electron transfer activity"/>
    <property type="evidence" value="ECO:0007669"/>
    <property type="project" value="TreeGrafter"/>
</dbReference>
<dbReference type="EMBL" id="UOEM01000067">
    <property type="protein sequence ID" value="VAW13906.1"/>
    <property type="molecule type" value="Genomic_DNA"/>
</dbReference>
<dbReference type="SUPFAM" id="SSF48695">
    <property type="entry name" value="Multiheme cytochromes"/>
    <property type="match status" value="2"/>
</dbReference>
<dbReference type="GO" id="GO:0009061">
    <property type="term" value="P:anaerobic respiration"/>
    <property type="evidence" value="ECO:0007669"/>
    <property type="project" value="TreeGrafter"/>
</dbReference>
<evidence type="ECO:0000256" key="4">
    <source>
        <dbReference type="ARBA" id="ARBA00022475"/>
    </source>
</evidence>
<dbReference type="AlphaFoldDB" id="A0A3B0U3A8"/>
<evidence type="ECO:0000259" key="13">
    <source>
        <dbReference type="SMART" id="SM00887"/>
    </source>
</evidence>
<dbReference type="InterPro" id="IPR005126">
    <property type="entry name" value="NapC/NirT_cyt_c_N"/>
</dbReference>
<dbReference type="FunFam" id="1.10.3820.10:FF:000001">
    <property type="entry name" value="Cytochrome c-type protein"/>
    <property type="match status" value="1"/>
</dbReference>
<dbReference type="GO" id="GO:0005886">
    <property type="term" value="C:plasma membrane"/>
    <property type="evidence" value="ECO:0007669"/>
    <property type="project" value="UniProtKB-SubCell"/>
</dbReference>
<evidence type="ECO:0000256" key="10">
    <source>
        <dbReference type="ARBA" id="ARBA00023004"/>
    </source>
</evidence>
<dbReference type="SMART" id="SM00887">
    <property type="entry name" value="EB_dh"/>
    <property type="match status" value="1"/>
</dbReference>
<dbReference type="InterPro" id="IPR051174">
    <property type="entry name" value="Cytochrome_c-type_ET"/>
</dbReference>
<keyword evidence="8" id="KW-0249">Electron transport</keyword>
<evidence type="ECO:0000256" key="3">
    <source>
        <dbReference type="ARBA" id="ARBA00022448"/>
    </source>
</evidence>
<keyword evidence="7" id="KW-0479">Metal-binding</keyword>
<comment type="similarity">
    <text evidence="2">Belongs to the NapC/NirT/NrfH family.</text>
</comment>
<dbReference type="InterPro" id="IPR019020">
    <property type="entry name" value="Cyt-c552/DMSO_Rdtase_haem-bd"/>
</dbReference>
<evidence type="ECO:0000256" key="9">
    <source>
        <dbReference type="ARBA" id="ARBA00022989"/>
    </source>
</evidence>
<keyword evidence="10" id="KW-0408">Iron</keyword>
<evidence type="ECO:0000256" key="6">
    <source>
        <dbReference type="ARBA" id="ARBA00022692"/>
    </source>
</evidence>
<keyword evidence="11 12" id="KW-0472">Membrane</keyword>
<evidence type="ECO:0000256" key="11">
    <source>
        <dbReference type="ARBA" id="ARBA00023136"/>
    </source>
</evidence>
<comment type="subcellular location">
    <subcellularLocation>
        <location evidence="1">Cell membrane</location>
    </subcellularLocation>
</comment>
<feature type="transmembrane region" description="Helical" evidence="12">
    <location>
        <begin position="16"/>
        <end position="38"/>
    </location>
</feature>
<protein>
    <submittedName>
        <fullName evidence="14">Cytochrome c-type protein NapC</fullName>
    </submittedName>
</protein>
<sequence>MSEPSKPKRRWLRRTLWGVPLFGGAIAFFAGIIFWGGFNTAMEATNTLGFCISCHEMEKTVFQEYKKTTHFQNRTGVRATCSDCHVPDPWVYKFVRKVKATAELYHKVLGTIDTKEKFEDRRLYLANRVWKNMKATDSRECRNCHNFESMSPEYQQPRARNQHKNAFENGQTCIDCHKGIAHKNVRDLLDDEEREALEAPVPALARTLPVHFTEGLARAKATEAEATARKEAEAAAAQAAVEARIAAAVAPLEDKVAQLTAQTQAQTQAAGQQAAAAGATGAADDLGALESAIDWSGVPVTTVTLFYPGQTSFEWMLSGRDHGGARPFTKAGDRCSTCHAQEIKKMGELIVSGEKAEATPIPGKRGYVDLRVQASYDDSDIHLRFQWPDTPHVPVPFTDGGKLDPDNQTKLSVMIAGASVEYAEQAGCWVSCHNDERYMPDAPDQAALDAFSHPALTDLANGITKYLAESRTKMEIKGRRGKKRGGWDKMKPEDEVAALAKSGAVMDLYRYRSGGAPENGAIVAERRMMDGDGPFEAAGKLEAGTWTVVMKRPLASTSPVDVGLDPANIYTVGFALHDDYSSARFHHVSLDLRLGFGKTDAEINAVRR</sequence>
<dbReference type="PANTHER" id="PTHR30333:SF1">
    <property type="entry name" value="CYTOCHROME C-TYPE PROTEIN NAPC"/>
    <property type="match status" value="1"/>
</dbReference>
<dbReference type="GO" id="GO:0020037">
    <property type="term" value="F:heme binding"/>
    <property type="evidence" value="ECO:0007669"/>
    <property type="project" value="InterPro"/>
</dbReference>
<keyword evidence="3" id="KW-0813">Transport</keyword>
<evidence type="ECO:0000256" key="2">
    <source>
        <dbReference type="ARBA" id="ARBA00007395"/>
    </source>
</evidence>
<dbReference type="Pfam" id="PF03264">
    <property type="entry name" value="Cytochrom_NNT"/>
    <property type="match status" value="1"/>
</dbReference>
<gene>
    <name evidence="14" type="ORF">MNBD_ALPHA09-48</name>
</gene>
<dbReference type="Gene3D" id="1.10.3820.10">
    <property type="entry name" value="Di-heme elbow motif domain"/>
    <property type="match status" value="1"/>
</dbReference>
<dbReference type="InterPro" id="IPR038266">
    <property type="entry name" value="NapC/NirT_cytc_sf"/>
</dbReference>
<dbReference type="Pfam" id="PF09459">
    <property type="entry name" value="EB_dh"/>
    <property type="match status" value="1"/>
</dbReference>
<reference evidence="14" key="1">
    <citation type="submission" date="2018-06" db="EMBL/GenBank/DDBJ databases">
        <authorList>
            <person name="Zhirakovskaya E."/>
        </authorList>
    </citation>
    <scope>NUCLEOTIDE SEQUENCE</scope>
</reference>
<dbReference type="PANTHER" id="PTHR30333">
    <property type="entry name" value="CYTOCHROME C-TYPE PROTEIN"/>
    <property type="match status" value="1"/>
</dbReference>
<evidence type="ECO:0000256" key="8">
    <source>
        <dbReference type="ARBA" id="ARBA00022982"/>
    </source>
</evidence>
<evidence type="ECO:0000256" key="5">
    <source>
        <dbReference type="ARBA" id="ARBA00022617"/>
    </source>
</evidence>
<keyword evidence="9 12" id="KW-1133">Transmembrane helix</keyword>
<keyword evidence="5" id="KW-0349">Heme</keyword>
<evidence type="ECO:0000256" key="7">
    <source>
        <dbReference type="ARBA" id="ARBA00022723"/>
    </source>
</evidence>